<dbReference type="Pfam" id="PF03106">
    <property type="entry name" value="WRKY"/>
    <property type="match status" value="1"/>
</dbReference>
<dbReference type="PANTHER" id="PTHR31429">
    <property type="entry name" value="WRKY TRANSCRIPTION FACTOR 36-RELATED"/>
    <property type="match status" value="1"/>
</dbReference>
<dbReference type="InterPro" id="IPR044810">
    <property type="entry name" value="WRKY_plant"/>
</dbReference>
<evidence type="ECO:0000259" key="8">
    <source>
        <dbReference type="PROSITE" id="PS50811"/>
    </source>
</evidence>
<evidence type="ECO:0000313" key="9">
    <source>
        <dbReference type="EMBL" id="KAL2338859.1"/>
    </source>
</evidence>
<dbReference type="InterPro" id="IPR003657">
    <property type="entry name" value="WRKY_dom"/>
</dbReference>
<comment type="caution">
    <text evidence="9">The sequence shown here is derived from an EMBL/GenBank/DDBJ whole genome shotgun (WGS) entry which is preliminary data.</text>
</comment>
<evidence type="ECO:0000256" key="6">
    <source>
        <dbReference type="SAM" id="Coils"/>
    </source>
</evidence>
<keyword evidence="4" id="KW-0804">Transcription</keyword>
<keyword evidence="3" id="KW-0238">DNA-binding</keyword>
<evidence type="ECO:0000256" key="1">
    <source>
        <dbReference type="ARBA" id="ARBA00004123"/>
    </source>
</evidence>
<organism evidence="9 10">
    <name type="scientific">Flemingia macrophylla</name>
    <dbReference type="NCBI Taxonomy" id="520843"/>
    <lineage>
        <taxon>Eukaryota</taxon>
        <taxon>Viridiplantae</taxon>
        <taxon>Streptophyta</taxon>
        <taxon>Embryophyta</taxon>
        <taxon>Tracheophyta</taxon>
        <taxon>Spermatophyta</taxon>
        <taxon>Magnoliopsida</taxon>
        <taxon>eudicotyledons</taxon>
        <taxon>Gunneridae</taxon>
        <taxon>Pentapetalae</taxon>
        <taxon>rosids</taxon>
        <taxon>fabids</taxon>
        <taxon>Fabales</taxon>
        <taxon>Fabaceae</taxon>
        <taxon>Papilionoideae</taxon>
        <taxon>50 kb inversion clade</taxon>
        <taxon>NPAAA clade</taxon>
        <taxon>indigoferoid/millettioid clade</taxon>
        <taxon>Phaseoleae</taxon>
        <taxon>Flemingia</taxon>
    </lineage>
</organism>
<evidence type="ECO:0000256" key="5">
    <source>
        <dbReference type="ARBA" id="ARBA00023242"/>
    </source>
</evidence>
<proteinExistence type="predicted"/>
<reference evidence="9 10" key="1">
    <citation type="submission" date="2024-08" db="EMBL/GenBank/DDBJ databases">
        <title>Insights into the chromosomal genome structure of Flemingia macrophylla.</title>
        <authorList>
            <person name="Ding Y."/>
            <person name="Zhao Y."/>
            <person name="Bi W."/>
            <person name="Wu M."/>
            <person name="Zhao G."/>
            <person name="Gong Y."/>
            <person name="Li W."/>
            <person name="Zhang P."/>
        </authorList>
    </citation>
    <scope>NUCLEOTIDE SEQUENCE [LARGE SCALE GENOMIC DNA]</scope>
    <source>
        <strain evidence="9">DYQJB</strain>
        <tissue evidence="9">Leaf</tissue>
    </source>
</reference>
<dbReference type="PROSITE" id="PS50811">
    <property type="entry name" value="WRKY"/>
    <property type="match status" value="1"/>
</dbReference>
<keyword evidence="2" id="KW-0805">Transcription regulation</keyword>
<dbReference type="EMBL" id="JBGMDY010000004">
    <property type="protein sequence ID" value="KAL2338859.1"/>
    <property type="molecule type" value="Genomic_DNA"/>
</dbReference>
<evidence type="ECO:0000256" key="3">
    <source>
        <dbReference type="ARBA" id="ARBA00023125"/>
    </source>
</evidence>
<keyword evidence="5" id="KW-0539">Nucleus</keyword>
<dbReference type="GO" id="GO:0005634">
    <property type="term" value="C:nucleus"/>
    <property type="evidence" value="ECO:0007669"/>
    <property type="project" value="UniProtKB-SubCell"/>
</dbReference>
<dbReference type="AlphaFoldDB" id="A0ABD1MSU0"/>
<gene>
    <name evidence="9" type="ORF">Fmac_013305</name>
</gene>
<feature type="region of interest" description="Disordered" evidence="7">
    <location>
        <begin position="104"/>
        <end position="127"/>
    </location>
</feature>
<dbReference type="SUPFAM" id="SSF118290">
    <property type="entry name" value="WRKY DNA-binding domain"/>
    <property type="match status" value="1"/>
</dbReference>
<dbReference type="GO" id="GO:0003677">
    <property type="term" value="F:DNA binding"/>
    <property type="evidence" value="ECO:0007669"/>
    <property type="project" value="UniProtKB-KW"/>
</dbReference>
<name>A0ABD1MSU0_9FABA</name>
<feature type="compositionally biased region" description="Basic and acidic residues" evidence="7">
    <location>
        <begin position="110"/>
        <end position="127"/>
    </location>
</feature>
<feature type="coiled-coil region" evidence="6">
    <location>
        <begin position="61"/>
        <end position="95"/>
    </location>
</feature>
<comment type="subcellular location">
    <subcellularLocation>
        <location evidence="1">Nucleus</location>
    </subcellularLocation>
</comment>
<dbReference type="Proteomes" id="UP001603857">
    <property type="component" value="Unassembled WGS sequence"/>
</dbReference>
<evidence type="ECO:0000256" key="2">
    <source>
        <dbReference type="ARBA" id="ARBA00023015"/>
    </source>
</evidence>
<dbReference type="Gene3D" id="2.20.25.80">
    <property type="entry name" value="WRKY domain"/>
    <property type="match status" value="1"/>
</dbReference>
<evidence type="ECO:0000256" key="7">
    <source>
        <dbReference type="SAM" id="MobiDB-lite"/>
    </source>
</evidence>
<accession>A0ABD1MSU0</accession>
<evidence type="ECO:0000256" key="4">
    <source>
        <dbReference type="ARBA" id="ARBA00023163"/>
    </source>
</evidence>
<sequence>MEGNFVFKKSLQVQKRAYVNTTDAPNETEEPSIKNSLGSTLLSLSLNNLEPPPNHEQQPVLGLLQIEIEDMKKENQKLRCMLNEITEHYSDLQNRFLLVMQHKKLSSSPRHNDNEGMQKDSRQDDMEKPVPLLPSLQFLNSGEFKSQISSQEAKLIDDQAFGASFRKARVSVRARSESSLMGDGCQWRKYGQKIAKGNPCPRAYYRCNMGTACPVRKQVQRCGEDENVVTTTYEGSHNHSLPAAARSMAGTTSAALSMFLCGSTSNTTTASTSHHATTAFSNYTTCYPSTSSCPTITLDLTHHNPSMEFPSATSNPLKNLDLVDLVRAAITKDPSLKAALHTAISSTLIN</sequence>
<keyword evidence="10" id="KW-1185">Reference proteome</keyword>
<dbReference type="SMART" id="SM00774">
    <property type="entry name" value="WRKY"/>
    <property type="match status" value="1"/>
</dbReference>
<dbReference type="InterPro" id="IPR036576">
    <property type="entry name" value="WRKY_dom_sf"/>
</dbReference>
<evidence type="ECO:0000313" key="10">
    <source>
        <dbReference type="Proteomes" id="UP001603857"/>
    </source>
</evidence>
<keyword evidence="6" id="KW-0175">Coiled coil</keyword>
<protein>
    <recommendedName>
        <fullName evidence="8">WRKY domain-containing protein</fullName>
    </recommendedName>
</protein>
<feature type="domain" description="WRKY" evidence="8">
    <location>
        <begin position="176"/>
        <end position="242"/>
    </location>
</feature>
<dbReference type="PANTHER" id="PTHR31429:SF64">
    <property type="entry name" value="TRANSCRIPTION FACTOR WRKY FAMILY-RELATED"/>
    <property type="match status" value="1"/>
</dbReference>